<dbReference type="SUPFAM" id="SSF54593">
    <property type="entry name" value="Glyoxalase/Bleomycin resistance protein/Dihydroxybiphenyl dioxygenase"/>
    <property type="match status" value="1"/>
</dbReference>
<dbReference type="KEGG" id="marb:CJ263_19955"/>
<evidence type="ECO:0000313" key="1">
    <source>
        <dbReference type="EMBL" id="ASV32315.1"/>
    </source>
</evidence>
<accession>A0A223VAA2</accession>
<dbReference type="InterPro" id="IPR050383">
    <property type="entry name" value="GlyoxalaseI/FosfomycinResist"/>
</dbReference>
<organism evidence="1 2">
    <name type="scientific">Maribacter cobaltidurans</name>
    <dbReference type="NCBI Taxonomy" id="1178778"/>
    <lineage>
        <taxon>Bacteria</taxon>
        <taxon>Pseudomonadati</taxon>
        <taxon>Bacteroidota</taxon>
        <taxon>Flavobacteriia</taxon>
        <taxon>Flavobacteriales</taxon>
        <taxon>Flavobacteriaceae</taxon>
        <taxon>Maribacter</taxon>
    </lineage>
</organism>
<dbReference type="InterPro" id="IPR029068">
    <property type="entry name" value="Glyas_Bleomycin-R_OHBP_Dase"/>
</dbReference>
<dbReference type="PANTHER" id="PTHR21366">
    <property type="entry name" value="GLYOXALASE FAMILY PROTEIN"/>
    <property type="match status" value="1"/>
</dbReference>
<dbReference type="Pfam" id="PF00903">
    <property type="entry name" value="Glyoxalase"/>
    <property type="match status" value="1"/>
</dbReference>
<dbReference type="PROSITE" id="PS51819">
    <property type="entry name" value="VOC"/>
    <property type="match status" value="1"/>
</dbReference>
<sequence>MSYKNEWTHLTSVGRLTVIILIFLFAHLNLKAQESSGPNFDFKYDHYSLIVKDLEKTGEFYKEILRLKETPHPSATSGFRWFIINGNSQLHLIGKDSVAMKHSKSVHLCLATQKLDEFIAYLEEKKVPYSDWPGKPNAVTLRADGVRQIYVQDPENNWVEINTAEH</sequence>
<gene>
    <name evidence="1" type="ORF">CJ263_19955</name>
</gene>
<keyword evidence="2" id="KW-1185">Reference proteome</keyword>
<evidence type="ECO:0000313" key="2">
    <source>
        <dbReference type="Proteomes" id="UP000215244"/>
    </source>
</evidence>
<dbReference type="AlphaFoldDB" id="A0A223VAA2"/>
<dbReference type="EMBL" id="CP022957">
    <property type="protein sequence ID" value="ASV32315.1"/>
    <property type="molecule type" value="Genomic_DNA"/>
</dbReference>
<dbReference type="InterPro" id="IPR004360">
    <property type="entry name" value="Glyas_Fos-R_dOase_dom"/>
</dbReference>
<dbReference type="Proteomes" id="UP000215244">
    <property type="component" value="Chromosome"/>
</dbReference>
<dbReference type="RefSeq" id="WP_094998871.1">
    <property type="nucleotide sequence ID" value="NZ_BMJL01000011.1"/>
</dbReference>
<reference evidence="1 2" key="1">
    <citation type="submission" date="2017-08" db="EMBL/GenBank/DDBJ databases">
        <title>The complete genome sequence of Maribacter sp. B1, isolated from deep-sea sediment.</title>
        <authorList>
            <person name="Wu Y.-H."/>
            <person name="Cheng H."/>
            <person name="Xu X.-W."/>
        </authorList>
    </citation>
    <scope>NUCLEOTIDE SEQUENCE [LARGE SCALE GENOMIC DNA]</scope>
    <source>
        <strain evidence="1 2">B1</strain>
    </source>
</reference>
<dbReference type="InterPro" id="IPR037523">
    <property type="entry name" value="VOC_core"/>
</dbReference>
<dbReference type="Gene3D" id="3.10.180.10">
    <property type="entry name" value="2,3-Dihydroxybiphenyl 1,2-Dioxygenase, domain 1"/>
    <property type="match status" value="1"/>
</dbReference>
<proteinExistence type="predicted"/>
<name>A0A223VAA2_9FLAO</name>
<protein>
    <submittedName>
        <fullName evidence="1">Glyoxalase</fullName>
    </submittedName>
</protein>
<dbReference type="OrthoDB" id="192739at2"/>